<keyword evidence="5" id="KW-1133">Transmembrane helix</keyword>
<dbReference type="InterPro" id="IPR036188">
    <property type="entry name" value="FAD/NAD-bd_sf"/>
</dbReference>
<keyword evidence="2" id="KW-0285">Flavoprotein</keyword>
<evidence type="ECO:0000256" key="3">
    <source>
        <dbReference type="ARBA" id="ARBA00022827"/>
    </source>
</evidence>
<evidence type="ECO:0000313" key="7">
    <source>
        <dbReference type="Proteomes" id="UP000738349"/>
    </source>
</evidence>
<dbReference type="SUPFAM" id="SSF51905">
    <property type="entry name" value="FAD/NAD(P)-binding domain"/>
    <property type="match status" value="1"/>
</dbReference>
<dbReference type="EMBL" id="JAGMUV010000024">
    <property type="protein sequence ID" value="KAH7121575.1"/>
    <property type="molecule type" value="Genomic_DNA"/>
</dbReference>
<gene>
    <name evidence="6" type="ORF">EDB81DRAFT_666008</name>
</gene>
<keyword evidence="5" id="KW-0472">Membrane</keyword>
<feature type="transmembrane region" description="Helical" evidence="5">
    <location>
        <begin position="558"/>
        <end position="581"/>
    </location>
</feature>
<keyword evidence="5" id="KW-0812">Transmembrane</keyword>
<comment type="similarity">
    <text evidence="1">Belongs to the FMO family.</text>
</comment>
<evidence type="ECO:0000313" key="6">
    <source>
        <dbReference type="EMBL" id="KAH7121575.1"/>
    </source>
</evidence>
<comment type="caution">
    <text evidence="6">The sequence shown here is derived from an EMBL/GenBank/DDBJ whole genome shotgun (WGS) entry which is preliminary data.</text>
</comment>
<dbReference type="Proteomes" id="UP000738349">
    <property type="component" value="Unassembled WGS sequence"/>
</dbReference>
<evidence type="ECO:0000256" key="5">
    <source>
        <dbReference type="SAM" id="Phobius"/>
    </source>
</evidence>
<dbReference type="PANTHER" id="PTHR23023">
    <property type="entry name" value="DIMETHYLANILINE MONOOXYGENASE"/>
    <property type="match status" value="1"/>
</dbReference>
<keyword evidence="4" id="KW-0560">Oxidoreductase</keyword>
<dbReference type="InterPro" id="IPR020946">
    <property type="entry name" value="Flavin_mOase-like"/>
</dbReference>
<dbReference type="PRINTS" id="PR00368">
    <property type="entry name" value="FADPNR"/>
</dbReference>
<evidence type="ECO:0008006" key="8">
    <source>
        <dbReference type="Google" id="ProtNLM"/>
    </source>
</evidence>
<dbReference type="OrthoDB" id="66881at2759"/>
<dbReference type="Gene3D" id="3.50.50.60">
    <property type="entry name" value="FAD/NAD(P)-binding domain"/>
    <property type="match status" value="1"/>
</dbReference>
<dbReference type="Pfam" id="PF00743">
    <property type="entry name" value="FMO-like"/>
    <property type="match status" value="2"/>
</dbReference>
<proteinExistence type="inferred from homology"/>
<sequence length="621" mass="70555">MKRVIIIGAGPCGLVALKEMRQAGLDAMIFEKSSSFGGVFASASAYPNLHLTISNWAMAFSDFPDPTRLHYPSANEYLYYLQSYAKHFDLESHINYNSEVIYSSLNQPGTWSIQVRQPARSFEVTADALIIATGASQYPKPVPAEFANFTGRILHSSEYNEELKREVAERKSRVLVVGGGESAADISADLGAISPNVSVWMRRPNCIGPRYLNKDNENAQIIANKAQDFPANGFLEAVTTSRLSSGLNVFAYGLFRRILWHTPVLNRTLSRLCLESTAKAPFRNDQATYVTKNQRMCEAWHDGEIEVFTTPYLTTNHRTCEFSMAEGRKKQREFDIVILCTGFSIDFPWLKIPQQIRFSLNPRSWYLHCFPKDLGSQLFFLGFARPHQGGIPVLAEMLSRYIALILRGERSLPFDYSQRAHRDAELEQAYYFLSPNLPTLVDYNAFMESVARRIGCEPRLPIPCILAFNSHMLSVGLLAWTCLSSCSSPISTLSALTLWSCSMVFALVLRDGLLFKWWFYPSWAVWYRQRGMKADQASFHNVLRRVEPCKSTAITQGFILHILWSFPMLYIQWLLSAVLFVTNVTSRALHIPMVAEWGYSLRPRLFVLHDCPWTLSDLFLP</sequence>
<accession>A0A9P9DJ28</accession>
<dbReference type="InterPro" id="IPR050346">
    <property type="entry name" value="FMO-like"/>
</dbReference>
<evidence type="ECO:0000256" key="1">
    <source>
        <dbReference type="ARBA" id="ARBA00009183"/>
    </source>
</evidence>
<protein>
    <recommendedName>
        <fullName evidence="8">FAD/NAD(P)-binding domain-containing protein</fullName>
    </recommendedName>
</protein>
<dbReference type="PRINTS" id="PR00469">
    <property type="entry name" value="PNDRDTASEII"/>
</dbReference>
<keyword evidence="3" id="KW-0274">FAD</keyword>
<evidence type="ECO:0000256" key="2">
    <source>
        <dbReference type="ARBA" id="ARBA00022630"/>
    </source>
</evidence>
<organism evidence="6 7">
    <name type="scientific">Dactylonectria macrodidyma</name>
    <dbReference type="NCBI Taxonomy" id="307937"/>
    <lineage>
        <taxon>Eukaryota</taxon>
        <taxon>Fungi</taxon>
        <taxon>Dikarya</taxon>
        <taxon>Ascomycota</taxon>
        <taxon>Pezizomycotina</taxon>
        <taxon>Sordariomycetes</taxon>
        <taxon>Hypocreomycetidae</taxon>
        <taxon>Hypocreales</taxon>
        <taxon>Nectriaceae</taxon>
        <taxon>Dactylonectria</taxon>
    </lineage>
</organism>
<dbReference type="GO" id="GO:0050660">
    <property type="term" value="F:flavin adenine dinucleotide binding"/>
    <property type="evidence" value="ECO:0007669"/>
    <property type="project" value="InterPro"/>
</dbReference>
<reference evidence="6" key="1">
    <citation type="journal article" date="2021" name="Nat. Commun.">
        <title>Genetic determinants of endophytism in the Arabidopsis root mycobiome.</title>
        <authorList>
            <person name="Mesny F."/>
            <person name="Miyauchi S."/>
            <person name="Thiergart T."/>
            <person name="Pickel B."/>
            <person name="Atanasova L."/>
            <person name="Karlsson M."/>
            <person name="Huettel B."/>
            <person name="Barry K.W."/>
            <person name="Haridas S."/>
            <person name="Chen C."/>
            <person name="Bauer D."/>
            <person name="Andreopoulos W."/>
            <person name="Pangilinan J."/>
            <person name="LaButti K."/>
            <person name="Riley R."/>
            <person name="Lipzen A."/>
            <person name="Clum A."/>
            <person name="Drula E."/>
            <person name="Henrissat B."/>
            <person name="Kohler A."/>
            <person name="Grigoriev I.V."/>
            <person name="Martin F.M."/>
            <person name="Hacquard S."/>
        </authorList>
    </citation>
    <scope>NUCLEOTIDE SEQUENCE</scope>
    <source>
        <strain evidence="6">MPI-CAGE-AT-0147</strain>
    </source>
</reference>
<name>A0A9P9DJ28_9HYPO</name>
<dbReference type="AlphaFoldDB" id="A0A9P9DJ28"/>
<dbReference type="GO" id="GO:0050661">
    <property type="term" value="F:NADP binding"/>
    <property type="evidence" value="ECO:0007669"/>
    <property type="project" value="InterPro"/>
</dbReference>
<evidence type="ECO:0000256" key="4">
    <source>
        <dbReference type="ARBA" id="ARBA00023002"/>
    </source>
</evidence>
<dbReference type="GO" id="GO:0004499">
    <property type="term" value="F:N,N-dimethylaniline monooxygenase activity"/>
    <property type="evidence" value="ECO:0007669"/>
    <property type="project" value="InterPro"/>
</dbReference>
<keyword evidence="7" id="KW-1185">Reference proteome</keyword>